<dbReference type="AlphaFoldDB" id="A0A645B725"/>
<reference evidence="2" key="1">
    <citation type="submission" date="2019-08" db="EMBL/GenBank/DDBJ databases">
        <authorList>
            <person name="Kucharzyk K."/>
            <person name="Murdoch R.W."/>
            <person name="Higgins S."/>
            <person name="Loffler F."/>
        </authorList>
    </citation>
    <scope>NUCLEOTIDE SEQUENCE</scope>
</reference>
<name>A0A645B725_9ZZZZ</name>
<dbReference type="EMBL" id="VSSQ01016308">
    <property type="protein sequence ID" value="MPM57504.1"/>
    <property type="molecule type" value="Genomic_DNA"/>
</dbReference>
<accession>A0A645B725</accession>
<evidence type="ECO:0000259" key="1">
    <source>
        <dbReference type="Pfam" id="PF13026"/>
    </source>
</evidence>
<dbReference type="InterPro" id="IPR024981">
    <property type="entry name" value="DUF3887"/>
</dbReference>
<dbReference type="PROSITE" id="PS51257">
    <property type="entry name" value="PROKAR_LIPOPROTEIN"/>
    <property type="match status" value="1"/>
</dbReference>
<dbReference type="Gene3D" id="3.10.450.590">
    <property type="match status" value="1"/>
</dbReference>
<evidence type="ECO:0000313" key="2">
    <source>
        <dbReference type="EMBL" id="MPM57504.1"/>
    </source>
</evidence>
<sequence>MKKHIKAIVTAMLILTLSLSLIGCAGTPLPEGFDADEVGSAAEEIVGLATAGDFDSIIGSLREDLKSSITVDQLKEGWAPAYEKAGAFEKITKTSLSGTKDQTTGEEYAVAQVLVKCANASLVYTLSFDKDMALVGLYLK</sequence>
<comment type="caution">
    <text evidence="2">The sequence shown here is derived from an EMBL/GenBank/DDBJ whole genome shotgun (WGS) entry which is preliminary data.</text>
</comment>
<protein>
    <recommendedName>
        <fullName evidence="1">DUF3887 domain-containing protein</fullName>
    </recommendedName>
</protein>
<feature type="domain" description="DUF3887" evidence="1">
    <location>
        <begin position="42"/>
        <end position="137"/>
    </location>
</feature>
<gene>
    <name evidence="2" type="ORF">SDC9_104326</name>
</gene>
<proteinExistence type="predicted"/>
<organism evidence="2">
    <name type="scientific">bioreactor metagenome</name>
    <dbReference type="NCBI Taxonomy" id="1076179"/>
    <lineage>
        <taxon>unclassified sequences</taxon>
        <taxon>metagenomes</taxon>
        <taxon>ecological metagenomes</taxon>
    </lineage>
</organism>
<dbReference type="Pfam" id="PF13026">
    <property type="entry name" value="DUF3887"/>
    <property type="match status" value="1"/>
</dbReference>